<reference evidence="4 5" key="1">
    <citation type="submission" date="2018-06" db="EMBL/GenBank/DDBJ databases">
        <title>Genome conservation of Clostridium tetani.</title>
        <authorList>
            <person name="Bruggemann H."/>
            <person name="Popoff M.R."/>
        </authorList>
    </citation>
    <scope>NUCLEOTIDE SEQUENCE [LARGE SCALE GENOMIC DNA]</scope>
    <source>
        <strain evidence="2 5">2017.061</strain>
        <strain evidence="3 4">63.05</strain>
    </source>
</reference>
<dbReference type="EMBL" id="QMAP01000008">
    <property type="protein sequence ID" value="RXI47616.1"/>
    <property type="molecule type" value="Genomic_DNA"/>
</dbReference>
<feature type="transmembrane region" description="Helical" evidence="1">
    <location>
        <begin position="12"/>
        <end position="30"/>
    </location>
</feature>
<comment type="caution">
    <text evidence="2">The sequence shown here is derived from an EMBL/GenBank/DDBJ whole genome shotgun (WGS) entry which is preliminary data.</text>
</comment>
<evidence type="ECO:0000313" key="2">
    <source>
        <dbReference type="EMBL" id="RXI47616.1"/>
    </source>
</evidence>
<dbReference type="AlphaFoldDB" id="A0A4Q0UWC9"/>
<evidence type="ECO:0000256" key="1">
    <source>
        <dbReference type="SAM" id="Phobius"/>
    </source>
</evidence>
<keyword evidence="1" id="KW-0812">Transmembrane</keyword>
<sequence>MKKKQRDKMKKYMVYFLLISFLVSILPMIFTR</sequence>
<keyword evidence="1" id="KW-1133">Transmembrane helix</keyword>
<evidence type="ECO:0000313" key="5">
    <source>
        <dbReference type="Proteomes" id="UP000290921"/>
    </source>
</evidence>
<name>A0A4Q0UWC9_CLOTA</name>
<evidence type="ECO:0000313" key="4">
    <source>
        <dbReference type="Proteomes" id="UP000290273"/>
    </source>
</evidence>
<protein>
    <submittedName>
        <fullName evidence="2">DUF4044 domain-containing protein</fullName>
    </submittedName>
</protein>
<dbReference type="EMBL" id="QMAU01000053">
    <property type="protein sequence ID" value="RXI51805.1"/>
    <property type="molecule type" value="Genomic_DNA"/>
</dbReference>
<evidence type="ECO:0000313" key="3">
    <source>
        <dbReference type="EMBL" id="RXI51805.1"/>
    </source>
</evidence>
<accession>A0A4Q0UWC9</accession>
<gene>
    <name evidence="2" type="ORF">DP130_09895</name>
    <name evidence="3" type="ORF">DP131_14350</name>
</gene>
<organism evidence="2 5">
    <name type="scientific">Clostridium tetani</name>
    <dbReference type="NCBI Taxonomy" id="1513"/>
    <lineage>
        <taxon>Bacteria</taxon>
        <taxon>Bacillati</taxon>
        <taxon>Bacillota</taxon>
        <taxon>Clostridia</taxon>
        <taxon>Eubacteriales</taxon>
        <taxon>Clostridiaceae</taxon>
        <taxon>Clostridium</taxon>
    </lineage>
</organism>
<dbReference type="Proteomes" id="UP000290921">
    <property type="component" value="Unassembled WGS sequence"/>
</dbReference>
<keyword evidence="1" id="KW-0472">Membrane</keyword>
<proteinExistence type="predicted"/>
<dbReference type="Proteomes" id="UP000290273">
    <property type="component" value="Unassembled WGS sequence"/>
</dbReference>